<dbReference type="Proteomes" id="UP000431177">
    <property type="component" value="Unassembled WGS sequence"/>
</dbReference>
<dbReference type="AlphaFoldDB" id="A0A125MGM3"/>
<dbReference type="EMBL" id="QSAF01000023">
    <property type="protein sequence ID" value="RGW32148.1"/>
    <property type="molecule type" value="Genomic_DNA"/>
</dbReference>
<reference evidence="24 25" key="4">
    <citation type="journal article" date="2019" name="Nat. Med.">
        <title>A library of human gut bacterial isolates paired with longitudinal multiomics data enables mechanistic microbiome research.</title>
        <authorList>
            <person name="Poyet M."/>
            <person name="Groussin M."/>
            <person name="Gibbons S.M."/>
            <person name="Avila-Pacheco J."/>
            <person name="Jiang X."/>
            <person name="Kearney S.M."/>
            <person name="Perrotta A.R."/>
            <person name="Berdy B."/>
            <person name="Zhao S."/>
            <person name="Lieberman T.D."/>
            <person name="Swanson P.K."/>
            <person name="Smith M."/>
            <person name="Roesemann S."/>
            <person name="Alexander J.E."/>
            <person name="Rich S.A."/>
            <person name="Livny J."/>
            <person name="Vlamakis H."/>
            <person name="Clish C."/>
            <person name="Bullock K."/>
            <person name="Deik A."/>
            <person name="Scott J."/>
            <person name="Pierce K.A."/>
            <person name="Xavier R.J."/>
            <person name="Alm E.J."/>
        </authorList>
    </citation>
    <scope>NUCLEOTIDE SEQUENCE [LARGE SCALE GENOMIC DNA]</scope>
    <source>
        <strain evidence="1 25">BIOML-A17</strain>
        <strain evidence="3 24">BIOML-A2</strain>
        <strain evidence="2 26">BIOML-A6</strain>
    </source>
</reference>
<evidence type="ECO:0000313" key="26">
    <source>
        <dbReference type="Proteomes" id="UP000467334"/>
    </source>
</evidence>
<evidence type="ECO:0000313" key="25">
    <source>
        <dbReference type="Proteomes" id="UP000440773"/>
    </source>
</evidence>
<comment type="caution">
    <text evidence="4">The sequence shown here is derived from an EMBL/GenBank/DDBJ whole genome shotgun (WGS) entry which is preliminary data.</text>
</comment>
<evidence type="ECO:0000313" key="23">
    <source>
        <dbReference type="Proteomes" id="UP000285305"/>
    </source>
</evidence>
<evidence type="ECO:0000313" key="17">
    <source>
        <dbReference type="Proteomes" id="UP000283482"/>
    </source>
</evidence>
<evidence type="ECO:0000313" key="11">
    <source>
        <dbReference type="EMBL" id="RHC28047.1"/>
    </source>
</evidence>
<dbReference type="GO" id="GO:0003677">
    <property type="term" value="F:DNA binding"/>
    <property type="evidence" value="ECO:0007669"/>
    <property type="project" value="InterPro"/>
</dbReference>
<evidence type="ECO:0000313" key="24">
    <source>
        <dbReference type="Proteomes" id="UP000431177"/>
    </source>
</evidence>
<evidence type="ECO:0000313" key="8">
    <source>
        <dbReference type="EMBL" id="RGW32148.1"/>
    </source>
</evidence>
<gene>
    <name evidence="4" type="ORF">AA415_00228</name>
    <name evidence="12" type="ORF">DW668_18945</name>
    <name evidence="11" type="ORF">DW853_12805</name>
    <name evidence="10" type="ORF">DW889_05245</name>
    <name evidence="9" type="ORF">DWV41_10290</name>
    <name evidence="8" type="ORF">DWV77_14885</name>
    <name evidence="7" type="ORF">DWY58_10945</name>
    <name evidence="6" type="ORF">DWY65_04355</name>
    <name evidence="13" type="ORF">DWZ78_06995</name>
    <name evidence="5" type="ORF">DXC34_12115</name>
    <name evidence="3" type="ORF">F9950_04985</name>
    <name evidence="2" type="ORF">F9958_15530</name>
    <name evidence="1" type="ORF">F9962_04130</name>
</gene>
<dbReference type="SUPFAM" id="SSF47413">
    <property type="entry name" value="lambda repressor-like DNA-binding domains"/>
    <property type="match status" value="1"/>
</dbReference>
<dbReference type="Proteomes" id="UP000440773">
    <property type="component" value="Unassembled WGS sequence"/>
</dbReference>
<dbReference type="Proteomes" id="UP000284777">
    <property type="component" value="Unassembled WGS sequence"/>
</dbReference>
<dbReference type="EMBL" id="WCLE01000046">
    <property type="protein sequence ID" value="KAB5310191.1"/>
    <property type="molecule type" value="Genomic_DNA"/>
</dbReference>
<evidence type="ECO:0000313" key="18">
    <source>
        <dbReference type="Proteomes" id="UP000283762"/>
    </source>
</evidence>
<evidence type="ECO:0000313" key="20">
    <source>
        <dbReference type="Proteomes" id="UP000284604"/>
    </source>
</evidence>
<dbReference type="EMBL" id="QSGN01000008">
    <property type="protein sequence ID" value="RHB30978.1"/>
    <property type="molecule type" value="Genomic_DNA"/>
</dbReference>
<sequence>MSVKNEDGQYPYLMIGEELRYLLKASGVSLKMIADHAGMSNTTIQTLLKGGM</sequence>
<reference evidence="4" key="2">
    <citation type="submission" date="2016-01" db="EMBL/GenBank/DDBJ databases">
        <authorList>
            <person name="McClelland M."/>
            <person name="Jain A."/>
            <person name="Saraogi P."/>
            <person name="Mendelson R."/>
            <person name="Westerman R."/>
            <person name="SanMiguel P."/>
            <person name="Csonka L."/>
        </authorList>
    </citation>
    <scope>NUCLEOTIDE SEQUENCE</scope>
    <source>
        <strain evidence="4">CL09T03C01</strain>
    </source>
</reference>
<evidence type="ECO:0000313" key="3">
    <source>
        <dbReference type="EMBL" id="KAB5329558.1"/>
    </source>
</evidence>
<dbReference type="Proteomes" id="UP000261223">
    <property type="component" value="Unassembled WGS sequence"/>
</dbReference>
<dbReference type="EMBL" id="QRPN01000005">
    <property type="protein sequence ID" value="RHM19663.1"/>
    <property type="molecule type" value="Genomic_DNA"/>
</dbReference>
<proteinExistence type="predicted"/>
<evidence type="ECO:0000313" key="10">
    <source>
        <dbReference type="EMBL" id="RHB30978.1"/>
    </source>
</evidence>
<keyword evidence="14" id="KW-1185">Reference proteome</keyword>
<evidence type="ECO:0000313" key="19">
    <source>
        <dbReference type="Proteomes" id="UP000284161"/>
    </source>
</evidence>
<dbReference type="InterPro" id="IPR010982">
    <property type="entry name" value="Lambda_DNA-bd_dom_sf"/>
</dbReference>
<dbReference type="EMBL" id="WCLA01000006">
    <property type="protein sequence ID" value="KAB5329558.1"/>
    <property type="molecule type" value="Genomic_DNA"/>
</dbReference>
<dbReference type="PATRIC" id="fig|46506.5.peg.239"/>
<evidence type="ECO:0000313" key="15">
    <source>
        <dbReference type="Proteomes" id="UP000261223"/>
    </source>
</evidence>
<dbReference type="Proteomes" id="UP000284604">
    <property type="component" value="Unassembled WGS sequence"/>
</dbReference>
<evidence type="ECO:0000313" key="7">
    <source>
        <dbReference type="EMBL" id="RGR27494.1"/>
    </source>
</evidence>
<dbReference type="Proteomes" id="UP000285150">
    <property type="component" value="Unassembled WGS sequence"/>
</dbReference>
<dbReference type="Proteomes" id="UP000283482">
    <property type="component" value="Unassembled WGS sequence"/>
</dbReference>
<dbReference type="EMBL" id="QSHQ01000027">
    <property type="protein sequence ID" value="RHC28047.1"/>
    <property type="molecule type" value="Genomic_DNA"/>
</dbReference>
<evidence type="ECO:0000313" key="13">
    <source>
        <dbReference type="EMBL" id="RHM19663.1"/>
    </source>
</evidence>
<dbReference type="STRING" id="46506.AA415_00228"/>
<organism evidence="4 14">
    <name type="scientific">Bacteroides stercoris</name>
    <dbReference type="NCBI Taxonomy" id="46506"/>
    <lineage>
        <taxon>Bacteria</taxon>
        <taxon>Pseudomonadati</taxon>
        <taxon>Bacteroidota</taxon>
        <taxon>Bacteroidia</taxon>
        <taxon>Bacteroidales</taxon>
        <taxon>Bacteroidaceae</taxon>
        <taxon>Bacteroides</taxon>
    </lineage>
</organism>
<dbReference type="Proteomes" id="UP000056419">
    <property type="component" value="Unassembled WGS sequence"/>
</dbReference>
<reference evidence="4 14" key="1">
    <citation type="journal article" date="2016" name="BMC Genomics">
        <title>Type VI secretion systems of human gut Bacteroidales segregate into three genetic architectures, two of which are contained on mobile genetic elements.</title>
        <authorList>
            <person name="Coyne M.J."/>
            <person name="Roelofs K.G."/>
            <person name="Comstock L.E."/>
        </authorList>
    </citation>
    <scope>NUCLEOTIDE SEQUENCE [LARGE SCALE GENOMIC DNA]</scope>
    <source>
        <strain evidence="4 14">CL09T03C01</strain>
    </source>
</reference>
<evidence type="ECO:0000313" key="5">
    <source>
        <dbReference type="EMBL" id="RGM12370.1"/>
    </source>
</evidence>
<evidence type="ECO:0000313" key="21">
    <source>
        <dbReference type="Proteomes" id="UP000284777"/>
    </source>
</evidence>
<dbReference type="Proteomes" id="UP000283310">
    <property type="component" value="Unassembled WGS sequence"/>
</dbReference>
<dbReference type="EMBL" id="QRTW01000005">
    <property type="protein sequence ID" value="RGR16015.1"/>
    <property type="molecule type" value="Genomic_DNA"/>
</dbReference>
<dbReference type="EMBL" id="WCLP01000007">
    <property type="protein sequence ID" value="KAB5283262.1"/>
    <property type="molecule type" value="Genomic_DNA"/>
</dbReference>
<accession>A0A125MGM3</accession>
<reference evidence="15 16" key="3">
    <citation type="submission" date="2018-08" db="EMBL/GenBank/DDBJ databases">
        <title>A genome reference for cultivated species of the human gut microbiota.</title>
        <authorList>
            <person name="Zou Y."/>
            <person name="Xue W."/>
            <person name="Luo G."/>
        </authorList>
    </citation>
    <scope>NUCLEOTIDE SEQUENCE [LARGE SCALE GENOMIC DNA]</scope>
    <source>
        <strain evidence="9 21">AF05-4</strain>
        <strain evidence="8 22">AF12-7</strain>
        <strain evidence="7 19">AF25-6</strain>
        <strain evidence="6 16">AF26-20BH</strain>
        <strain evidence="13 20">AF35-20</strain>
        <strain evidence="12 18">AM25-16</strain>
        <strain evidence="11 23">AM36-9BH</strain>
        <strain evidence="10 17">AM40-34</strain>
        <strain evidence="5 15">TF03-6</strain>
    </source>
</reference>
<evidence type="ECO:0000313" key="2">
    <source>
        <dbReference type="EMBL" id="KAB5310191.1"/>
    </source>
</evidence>
<evidence type="ECO:0000313" key="12">
    <source>
        <dbReference type="EMBL" id="RHF67158.1"/>
    </source>
</evidence>
<dbReference type="GeneID" id="31798999"/>
<evidence type="ECO:0000313" key="22">
    <source>
        <dbReference type="Proteomes" id="UP000285150"/>
    </source>
</evidence>
<evidence type="ECO:0000313" key="9">
    <source>
        <dbReference type="EMBL" id="RGW96650.1"/>
    </source>
</evidence>
<dbReference type="EMBL" id="QSSV01000015">
    <property type="protein sequence ID" value="RGM12370.1"/>
    <property type="molecule type" value="Genomic_DNA"/>
</dbReference>
<name>A0A125MGM3_BACSE</name>
<evidence type="ECO:0000313" key="1">
    <source>
        <dbReference type="EMBL" id="KAB5283262.1"/>
    </source>
</evidence>
<protein>
    <submittedName>
        <fullName evidence="1">Helix-turn-helix transcriptional regulator</fullName>
    </submittedName>
    <submittedName>
        <fullName evidence="5">XRE family transcriptional regulator</fullName>
    </submittedName>
</protein>
<dbReference type="EMBL" id="QRUB01000009">
    <property type="protein sequence ID" value="RGR27494.1"/>
    <property type="molecule type" value="Genomic_DNA"/>
</dbReference>
<dbReference type="Proteomes" id="UP000283762">
    <property type="component" value="Unassembled WGS sequence"/>
</dbReference>
<evidence type="ECO:0000313" key="14">
    <source>
        <dbReference type="Proteomes" id="UP000056419"/>
    </source>
</evidence>
<dbReference type="Proteomes" id="UP000284161">
    <property type="component" value="Unassembled WGS sequence"/>
</dbReference>
<dbReference type="Proteomes" id="UP000285305">
    <property type="component" value="Unassembled WGS sequence"/>
</dbReference>
<evidence type="ECO:0000313" key="16">
    <source>
        <dbReference type="Proteomes" id="UP000283310"/>
    </source>
</evidence>
<dbReference type="EMBL" id="QRHJ01000136">
    <property type="protein sequence ID" value="RHF67158.1"/>
    <property type="molecule type" value="Genomic_DNA"/>
</dbReference>
<dbReference type="EMBL" id="LRGC01000001">
    <property type="protein sequence ID" value="KWR57687.1"/>
    <property type="molecule type" value="Genomic_DNA"/>
</dbReference>
<dbReference type="EMBL" id="QSBD01000014">
    <property type="protein sequence ID" value="RGW96650.1"/>
    <property type="molecule type" value="Genomic_DNA"/>
</dbReference>
<evidence type="ECO:0000313" key="4">
    <source>
        <dbReference type="EMBL" id="KWR57687.1"/>
    </source>
</evidence>
<evidence type="ECO:0000313" key="6">
    <source>
        <dbReference type="EMBL" id="RGR16015.1"/>
    </source>
</evidence>
<dbReference type="Proteomes" id="UP000467334">
    <property type="component" value="Unassembled WGS sequence"/>
</dbReference>
<dbReference type="RefSeq" id="WP_005653730.1">
    <property type="nucleotide sequence ID" value="NZ_AP031449.1"/>
</dbReference>